<feature type="transmembrane region" description="Helical" evidence="1">
    <location>
        <begin position="135"/>
        <end position="160"/>
    </location>
</feature>
<evidence type="ECO:0008006" key="4">
    <source>
        <dbReference type="Google" id="ProtNLM"/>
    </source>
</evidence>
<dbReference type="RefSeq" id="WP_008687696.1">
    <property type="nucleotide sequence ID" value="NZ_AP024510.1"/>
</dbReference>
<keyword evidence="1" id="KW-0812">Transmembrane</keyword>
<evidence type="ECO:0000313" key="3">
    <source>
        <dbReference type="Proteomes" id="UP000295773"/>
    </source>
</evidence>
<feature type="transmembrane region" description="Helical" evidence="1">
    <location>
        <begin position="172"/>
        <end position="196"/>
    </location>
</feature>
<feature type="transmembrane region" description="Helical" evidence="1">
    <location>
        <begin position="89"/>
        <end position="115"/>
    </location>
</feature>
<keyword evidence="1" id="KW-0472">Membrane</keyword>
<evidence type="ECO:0000256" key="1">
    <source>
        <dbReference type="SAM" id="Phobius"/>
    </source>
</evidence>
<organism evidence="2 3">
    <name type="scientific">Longicatena caecimuris</name>
    <dbReference type="NCBI Taxonomy" id="1796635"/>
    <lineage>
        <taxon>Bacteria</taxon>
        <taxon>Bacillati</taxon>
        <taxon>Bacillota</taxon>
        <taxon>Erysipelotrichia</taxon>
        <taxon>Erysipelotrichales</taxon>
        <taxon>Erysipelotrichaceae</taxon>
        <taxon>Longicatena</taxon>
    </lineage>
</organism>
<dbReference type="GeneID" id="73796025"/>
<protein>
    <recommendedName>
        <fullName evidence="4">ABC-2 family transporter</fullName>
    </recommendedName>
</protein>
<name>A0A4R3TGS4_9FIRM</name>
<feature type="transmembrane region" description="Helical" evidence="1">
    <location>
        <begin position="228"/>
        <end position="250"/>
    </location>
</feature>
<keyword evidence="3" id="KW-1185">Reference proteome</keyword>
<gene>
    <name evidence="2" type="ORF">EDD61_10783</name>
</gene>
<keyword evidence="1" id="KW-1133">Transmembrane helix</keyword>
<reference evidence="2 3" key="1">
    <citation type="submission" date="2019-03" db="EMBL/GenBank/DDBJ databases">
        <title>Genomic Encyclopedia of Type Strains, Phase IV (KMG-IV): sequencing the most valuable type-strain genomes for metagenomic binning, comparative biology and taxonomic classification.</title>
        <authorList>
            <person name="Goeker M."/>
        </authorList>
    </citation>
    <scope>NUCLEOTIDE SEQUENCE [LARGE SCALE GENOMIC DNA]</scope>
    <source>
        <strain evidence="2 3">DSM 29481</strain>
    </source>
</reference>
<dbReference type="EMBL" id="SMBP01000007">
    <property type="protein sequence ID" value="TCU60387.1"/>
    <property type="molecule type" value="Genomic_DNA"/>
</dbReference>
<dbReference type="Proteomes" id="UP000295773">
    <property type="component" value="Unassembled WGS sequence"/>
</dbReference>
<evidence type="ECO:0000313" key="2">
    <source>
        <dbReference type="EMBL" id="TCU60387.1"/>
    </source>
</evidence>
<proteinExistence type="predicted"/>
<feature type="transmembrane region" description="Helical" evidence="1">
    <location>
        <begin position="12"/>
        <end position="31"/>
    </location>
</feature>
<feature type="transmembrane region" description="Helical" evidence="1">
    <location>
        <begin position="37"/>
        <end position="63"/>
    </location>
</feature>
<sequence>MFWKLCKHELKCSYRGFLILYAITLLLAVMINPSIDSMFVVTLTLIYGLLLCVILIMSMYVIIKNYHTSMFAKPAYLTHTLPVSTTKLLIVKILVGLIWFALSYGVILASIIVIGLSVDNFDLQLLFKAFSHIHISWGAILYAVYTVLGVVESITLLYLVIDITHTTHIQRFRVPIAIVLFLIISWVSSEIMNMFINPGQGSLLQMVTSNAMIGQNINTTLLTDMTKLLILCGWELLLVCLYFFSGKYLIDHKIEVE</sequence>
<dbReference type="AlphaFoldDB" id="A0A4R3TGS4"/>
<comment type="caution">
    <text evidence="2">The sequence shown here is derived from an EMBL/GenBank/DDBJ whole genome shotgun (WGS) entry which is preliminary data.</text>
</comment>
<accession>A0A4R3TGS4</accession>